<dbReference type="STRING" id="46177.SAMN05660976_08564"/>
<gene>
    <name evidence="1" type="ORF">SAMN05660976_08564</name>
</gene>
<protein>
    <submittedName>
        <fullName evidence="1">Uncharacterized protein</fullName>
    </submittedName>
</protein>
<dbReference type="Proteomes" id="UP000198953">
    <property type="component" value="Unassembled WGS sequence"/>
</dbReference>
<reference evidence="1 2" key="1">
    <citation type="submission" date="2016-10" db="EMBL/GenBank/DDBJ databases">
        <authorList>
            <person name="de Groot N.N."/>
        </authorList>
    </citation>
    <scope>NUCLEOTIDE SEQUENCE [LARGE SCALE GENOMIC DNA]</scope>
    <source>
        <strain evidence="1 2">DSM 43357</strain>
    </source>
</reference>
<name>A0A1H8KAS8_9ACTN</name>
<evidence type="ECO:0000313" key="1">
    <source>
        <dbReference type="EMBL" id="SEN89955.1"/>
    </source>
</evidence>
<organism evidence="1 2">
    <name type="scientific">Nonomuraea pusilla</name>
    <dbReference type="NCBI Taxonomy" id="46177"/>
    <lineage>
        <taxon>Bacteria</taxon>
        <taxon>Bacillati</taxon>
        <taxon>Actinomycetota</taxon>
        <taxon>Actinomycetes</taxon>
        <taxon>Streptosporangiales</taxon>
        <taxon>Streptosporangiaceae</taxon>
        <taxon>Nonomuraea</taxon>
    </lineage>
</organism>
<accession>A0A1H8KAS8</accession>
<dbReference type="EMBL" id="FOBF01000056">
    <property type="protein sequence ID" value="SEN89955.1"/>
    <property type="molecule type" value="Genomic_DNA"/>
</dbReference>
<sequence>MKPPLRKGGVYWVADNRLTLPPNDERTVKPKRPVIVVSGDET</sequence>
<keyword evidence="2" id="KW-1185">Reference proteome</keyword>
<evidence type="ECO:0000313" key="2">
    <source>
        <dbReference type="Proteomes" id="UP000198953"/>
    </source>
</evidence>
<dbReference type="AlphaFoldDB" id="A0A1H8KAS8"/>
<proteinExistence type="predicted"/>
<feature type="non-terminal residue" evidence="1">
    <location>
        <position position="42"/>
    </location>
</feature>